<accession>A0A2L1IPV8</accession>
<keyword evidence="1" id="KW-0812">Transmembrane</keyword>
<evidence type="ECO:0000313" key="3">
    <source>
        <dbReference type="EMBL" id="AVD96806.1"/>
    </source>
</evidence>
<dbReference type="Gene3D" id="3.40.1440.10">
    <property type="entry name" value="GIY-YIG endonuclease"/>
    <property type="match status" value="1"/>
</dbReference>
<keyword evidence="3" id="KW-0255">Endonuclease</keyword>
<dbReference type="SUPFAM" id="SSF82771">
    <property type="entry name" value="GIY-YIG endonuclease"/>
    <property type="match status" value="1"/>
</dbReference>
<reference evidence="3" key="1">
    <citation type="submission" date="2017-09" db="EMBL/GenBank/DDBJ databases">
        <authorList>
            <person name="Ehlers B."/>
            <person name="Leendertz F.H."/>
        </authorList>
    </citation>
    <scope>NUCLEOTIDE SEQUENCE</scope>
</reference>
<dbReference type="AlphaFoldDB" id="A0A2L1IPV8"/>
<dbReference type="InterPro" id="IPR035901">
    <property type="entry name" value="GIY-YIG_endonuc_sf"/>
</dbReference>
<geneLocation type="mitochondrion" evidence="3"/>
<keyword evidence="1" id="KW-1133">Transmembrane helix</keyword>
<dbReference type="EMBL" id="MG020143">
    <property type="protein sequence ID" value="AVD96806.1"/>
    <property type="molecule type" value="Genomic_DNA"/>
</dbReference>
<gene>
    <name evidence="3" type="primary">heg</name>
</gene>
<name>A0A2L1IPV8_OPHNO</name>
<dbReference type="GO" id="GO:0004519">
    <property type="term" value="F:endonuclease activity"/>
    <property type="evidence" value="ECO:0007669"/>
    <property type="project" value="UniProtKB-KW"/>
</dbReference>
<proteinExistence type="predicted"/>
<dbReference type="InterPro" id="IPR006350">
    <property type="entry name" value="Intron_endoG1"/>
</dbReference>
<evidence type="ECO:0000259" key="2">
    <source>
        <dbReference type="PROSITE" id="PS50164"/>
    </source>
</evidence>
<dbReference type="InterPro" id="IPR000305">
    <property type="entry name" value="GIY-YIG_endonuc"/>
</dbReference>
<dbReference type="Pfam" id="PF01541">
    <property type="entry name" value="GIY-YIG"/>
    <property type="match status" value="1"/>
</dbReference>
<evidence type="ECO:0000256" key="1">
    <source>
        <dbReference type="SAM" id="Phobius"/>
    </source>
</evidence>
<dbReference type="PROSITE" id="PS50164">
    <property type="entry name" value="GIY_YIG"/>
    <property type="match status" value="1"/>
</dbReference>
<keyword evidence="1" id="KW-0472">Membrane</keyword>
<sequence>MHHLVLPLNITICWEVLTIILLVITVTMSNFEQSAGNQRIFSNILVGTSETTRDTCNTIAWRYSPWNKKSLIPLYNHNKTIIRHYSHYNNQDIINNLKPVVIYDNFKEDKSKLLKEQKDKSGVYCLINKENNHSYVGSSINLASRMKNYLNDTFLKSRYNINMPIVKALLKYGKNNFTLYIL</sequence>
<feature type="domain" description="GIY-YIG" evidence="2">
    <location>
        <begin position="119"/>
        <end position="182"/>
    </location>
</feature>
<organism evidence="3">
    <name type="scientific">Ophiostoma novo-ulmi subsp. novo-ulmi</name>
    <dbReference type="NCBI Taxonomy" id="170179"/>
    <lineage>
        <taxon>Eukaryota</taxon>
        <taxon>Fungi</taxon>
        <taxon>Dikarya</taxon>
        <taxon>Ascomycota</taxon>
        <taxon>Pezizomycotina</taxon>
        <taxon>Sordariomycetes</taxon>
        <taxon>Sordariomycetidae</taxon>
        <taxon>Ophiostomatales</taxon>
        <taxon>Ophiostomataceae</taxon>
        <taxon>Ophiostoma</taxon>
    </lineage>
</organism>
<protein>
    <submittedName>
        <fullName evidence="3">GIY-YIG homing endonuclease</fullName>
    </submittedName>
</protein>
<reference evidence="3" key="2">
    <citation type="journal article" date="2018" name="Can. J. Microbiol.">
        <title>The complete mitochondrial genome of the Dutch elm disease fungus Ophiostoma novo-ulmi subspecies novo-ulmi.</title>
        <authorList>
            <person name="Abboud G.T."/>
            <person name="Zubaer A."/>
            <person name="Wai A."/>
            <person name="Hausner G."/>
        </authorList>
    </citation>
    <scope>NUCLEOTIDE SEQUENCE</scope>
</reference>
<keyword evidence="3" id="KW-0540">Nuclease</keyword>
<keyword evidence="3" id="KW-0378">Hydrolase</keyword>
<feature type="transmembrane region" description="Helical" evidence="1">
    <location>
        <begin position="6"/>
        <end position="31"/>
    </location>
</feature>
<dbReference type="NCBIfam" id="TIGR01453">
    <property type="entry name" value="grpIintron_endo"/>
    <property type="match status" value="1"/>
</dbReference>
<keyword evidence="3" id="KW-0496">Mitochondrion</keyword>